<dbReference type="SUPFAM" id="SSF46689">
    <property type="entry name" value="Homeodomain-like"/>
    <property type="match status" value="1"/>
</dbReference>
<dbReference type="InterPro" id="IPR009057">
    <property type="entry name" value="Homeodomain-like_sf"/>
</dbReference>
<keyword evidence="6 8" id="KW-0539">Nucleus</keyword>
<evidence type="ECO:0000256" key="12">
    <source>
        <dbReference type="SAM" id="MobiDB-lite"/>
    </source>
</evidence>
<keyword evidence="11" id="KW-0175">Coiled coil</keyword>
<dbReference type="EMBL" id="JANAVB010020999">
    <property type="protein sequence ID" value="KAJ6826410.1"/>
    <property type="molecule type" value="Genomic_DNA"/>
</dbReference>
<dbReference type="InterPro" id="IPR045224">
    <property type="entry name" value="HDZip_class_I_plant"/>
</dbReference>
<comment type="similarity">
    <text evidence="7 10">Belongs to the HD-ZIP homeobox family. Class I subfamily.</text>
</comment>
<evidence type="ECO:0000256" key="9">
    <source>
        <dbReference type="RuleBase" id="RU000682"/>
    </source>
</evidence>
<evidence type="ECO:0000256" key="1">
    <source>
        <dbReference type="ARBA" id="ARBA00004123"/>
    </source>
</evidence>
<feature type="DNA-binding region" description="Homeobox" evidence="8">
    <location>
        <begin position="26"/>
        <end position="85"/>
    </location>
</feature>
<name>A0AAX6GCE6_IRIPA</name>
<feature type="region of interest" description="Disordered" evidence="12">
    <location>
        <begin position="1"/>
        <end position="33"/>
    </location>
</feature>
<dbReference type="AlphaFoldDB" id="A0AAX6GCE6"/>
<dbReference type="SMART" id="SM00389">
    <property type="entry name" value="HOX"/>
    <property type="match status" value="1"/>
</dbReference>
<organism evidence="15 16">
    <name type="scientific">Iris pallida</name>
    <name type="common">Sweet iris</name>
    <dbReference type="NCBI Taxonomy" id="29817"/>
    <lineage>
        <taxon>Eukaryota</taxon>
        <taxon>Viridiplantae</taxon>
        <taxon>Streptophyta</taxon>
        <taxon>Embryophyta</taxon>
        <taxon>Tracheophyta</taxon>
        <taxon>Spermatophyta</taxon>
        <taxon>Magnoliopsida</taxon>
        <taxon>Liliopsida</taxon>
        <taxon>Asparagales</taxon>
        <taxon>Iridaceae</taxon>
        <taxon>Iridoideae</taxon>
        <taxon>Irideae</taxon>
        <taxon>Iris</taxon>
    </lineage>
</organism>
<dbReference type="PANTHER" id="PTHR24326:SF122">
    <property type="entry name" value="HOMEOBOX-LEUCINE ZIPPER PROTEIN HOX6"/>
    <property type="match status" value="1"/>
</dbReference>
<comment type="caution">
    <text evidence="15">The sequence shown here is derived from an EMBL/GenBank/DDBJ whole genome shotgun (WGS) entry which is preliminary data.</text>
</comment>
<feature type="domain" description="Homeobox" evidence="13">
    <location>
        <begin position="24"/>
        <end position="84"/>
    </location>
</feature>
<accession>A0AAX6GCE6</accession>
<dbReference type="InterPro" id="IPR003106">
    <property type="entry name" value="Leu_zip_homeo"/>
</dbReference>
<evidence type="ECO:0000256" key="2">
    <source>
        <dbReference type="ARBA" id="ARBA00023015"/>
    </source>
</evidence>
<dbReference type="GO" id="GO:0005634">
    <property type="term" value="C:nucleus"/>
    <property type="evidence" value="ECO:0007669"/>
    <property type="project" value="UniProtKB-SubCell"/>
</dbReference>
<evidence type="ECO:0000256" key="4">
    <source>
        <dbReference type="ARBA" id="ARBA00023155"/>
    </source>
</evidence>
<protein>
    <recommendedName>
        <fullName evidence="10">Homeobox-leucine zipper protein</fullName>
    </recommendedName>
    <alternativeName>
        <fullName evidence="10">HD-ZIP protein</fullName>
    </alternativeName>
    <alternativeName>
        <fullName evidence="10">Homeodomain transcription factor</fullName>
    </alternativeName>
</protein>
<evidence type="ECO:0000313" key="15">
    <source>
        <dbReference type="EMBL" id="KAJ6826410.1"/>
    </source>
</evidence>
<dbReference type="EMBL" id="JANAVB010024800">
    <property type="protein sequence ID" value="KAJ6821934.1"/>
    <property type="molecule type" value="Genomic_DNA"/>
</dbReference>
<dbReference type="Pfam" id="PF02183">
    <property type="entry name" value="HALZ"/>
    <property type="match status" value="1"/>
</dbReference>
<evidence type="ECO:0000256" key="10">
    <source>
        <dbReference type="RuleBase" id="RU369038"/>
    </source>
</evidence>
<gene>
    <name evidence="14" type="ORF">M6B38_131155</name>
    <name evidence="15" type="ORF">M6B38_373350</name>
</gene>
<evidence type="ECO:0000256" key="3">
    <source>
        <dbReference type="ARBA" id="ARBA00023125"/>
    </source>
</evidence>
<evidence type="ECO:0000259" key="13">
    <source>
        <dbReference type="PROSITE" id="PS50071"/>
    </source>
</evidence>
<dbReference type="PROSITE" id="PS00027">
    <property type="entry name" value="HOMEOBOX_1"/>
    <property type="match status" value="1"/>
</dbReference>
<dbReference type="PRINTS" id="PR00031">
    <property type="entry name" value="HTHREPRESSR"/>
</dbReference>
<comment type="function">
    <text evidence="10">Transcription factor.</text>
</comment>
<dbReference type="InterPro" id="IPR017970">
    <property type="entry name" value="Homeobox_CS"/>
</dbReference>
<dbReference type="GO" id="GO:0043565">
    <property type="term" value="F:sequence-specific DNA binding"/>
    <property type="evidence" value="ECO:0007669"/>
    <property type="project" value="InterPro"/>
</dbReference>
<evidence type="ECO:0000313" key="14">
    <source>
        <dbReference type="EMBL" id="KAJ6821934.1"/>
    </source>
</evidence>
<dbReference type="InterPro" id="IPR000047">
    <property type="entry name" value="HTH_motif"/>
</dbReference>
<dbReference type="GO" id="GO:0045893">
    <property type="term" value="P:positive regulation of DNA-templated transcription"/>
    <property type="evidence" value="ECO:0007669"/>
    <property type="project" value="TreeGrafter"/>
</dbReference>
<proteinExistence type="inferred from homology"/>
<dbReference type="Pfam" id="PF00046">
    <property type="entry name" value="Homeodomain"/>
    <property type="match status" value="1"/>
</dbReference>
<evidence type="ECO:0000256" key="5">
    <source>
        <dbReference type="ARBA" id="ARBA00023163"/>
    </source>
</evidence>
<keyword evidence="3 8" id="KW-0238">DNA-binding</keyword>
<dbReference type="CDD" id="cd00086">
    <property type="entry name" value="homeodomain"/>
    <property type="match status" value="1"/>
</dbReference>
<dbReference type="PANTHER" id="PTHR24326">
    <property type="entry name" value="HOMEOBOX-LEUCINE ZIPPER PROTEIN"/>
    <property type="match status" value="1"/>
</dbReference>
<evidence type="ECO:0000256" key="8">
    <source>
        <dbReference type="PROSITE-ProRule" id="PRU00108"/>
    </source>
</evidence>
<dbReference type="PROSITE" id="PS50071">
    <property type="entry name" value="HOMEOBOX_2"/>
    <property type="match status" value="1"/>
</dbReference>
<keyword evidence="2 10" id="KW-0805">Transcription regulation</keyword>
<feature type="coiled-coil region" evidence="11">
    <location>
        <begin position="90"/>
        <end position="117"/>
    </location>
</feature>
<evidence type="ECO:0000256" key="11">
    <source>
        <dbReference type="SAM" id="Coils"/>
    </source>
</evidence>
<comment type="subcellular location">
    <subcellularLocation>
        <location evidence="1 8 9">Nucleus</location>
    </subcellularLocation>
</comment>
<dbReference type="InterPro" id="IPR001356">
    <property type="entry name" value="HD"/>
</dbReference>
<dbReference type="Gene3D" id="1.10.10.60">
    <property type="entry name" value="Homeodomain-like"/>
    <property type="match status" value="1"/>
</dbReference>
<dbReference type="Proteomes" id="UP001140949">
    <property type="component" value="Unassembled WGS sequence"/>
</dbReference>
<evidence type="ECO:0000256" key="6">
    <source>
        <dbReference type="ARBA" id="ARBA00023242"/>
    </source>
</evidence>
<evidence type="ECO:0000313" key="16">
    <source>
        <dbReference type="Proteomes" id="UP001140949"/>
    </source>
</evidence>
<sequence>MAESEGGSSYFWLDDPAGPGSKPGGGRDRKRRFSDDQLRSLELVFASQMKLDPRKKAQLARELGLHPRQIAIWFQNRRARWKSKQLEGHYRTLRADYDALLNGLQSLRSEKQALHKQVHMLVELLNRRVEEGEKEEERQAVPSSSSVELSDTRLTMCSSGQDLYAEPVVRETLVPSDHHFFLQPSWPSDQSSTTSTSHWWEFWPLTG</sequence>
<keyword evidence="16" id="KW-1185">Reference proteome</keyword>
<dbReference type="GO" id="GO:0000981">
    <property type="term" value="F:DNA-binding transcription factor activity, RNA polymerase II-specific"/>
    <property type="evidence" value="ECO:0007669"/>
    <property type="project" value="UniProtKB-UniRule"/>
</dbReference>
<keyword evidence="5 10" id="KW-0804">Transcription</keyword>
<reference evidence="15" key="2">
    <citation type="submission" date="2023-04" db="EMBL/GenBank/DDBJ databases">
        <authorList>
            <person name="Bruccoleri R.E."/>
            <person name="Oakeley E.J."/>
            <person name="Faust A.-M."/>
            <person name="Dessus-Babus S."/>
            <person name="Altorfer M."/>
            <person name="Burckhardt D."/>
            <person name="Oertli M."/>
            <person name="Naumann U."/>
            <person name="Petersen F."/>
            <person name="Wong J."/>
        </authorList>
    </citation>
    <scope>NUCLEOTIDE SEQUENCE</scope>
    <source>
        <strain evidence="15">GSM-AAB239-AS_SAM_17_03QT</strain>
        <tissue evidence="15">Leaf</tissue>
    </source>
</reference>
<evidence type="ECO:0000256" key="7">
    <source>
        <dbReference type="ARBA" id="ARBA00025748"/>
    </source>
</evidence>
<keyword evidence="4 8" id="KW-0371">Homeobox</keyword>
<reference evidence="15" key="1">
    <citation type="journal article" date="2023" name="GigaByte">
        <title>Genome assembly of the bearded iris, Iris pallida Lam.</title>
        <authorList>
            <person name="Bruccoleri R.E."/>
            <person name="Oakeley E.J."/>
            <person name="Faust A.M.E."/>
            <person name="Altorfer M."/>
            <person name="Dessus-Babus S."/>
            <person name="Burckhardt D."/>
            <person name="Oertli M."/>
            <person name="Naumann U."/>
            <person name="Petersen F."/>
            <person name="Wong J."/>
        </authorList>
    </citation>
    <scope>NUCLEOTIDE SEQUENCE</scope>
    <source>
        <strain evidence="15">GSM-AAB239-AS_SAM_17_03QT</strain>
    </source>
</reference>